<dbReference type="SUPFAM" id="SSF53098">
    <property type="entry name" value="Ribonuclease H-like"/>
    <property type="match status" value="1"/>
</dbReference>
<dbReference type="Gene3D" id="3.30.420.10">
    <property type="entry name" value="Ribonuclease H-like superfamily/Ribonuclease H"/>
    <property type="match status" value="1"/>
</dbReference>
<dbReference type="EMBL" id="BK014799">
    <property type="protein sequence ID" value="DAD76333.1"/>
    <property type="molecule type" value="Genomic_DNA"/>
</dbReference>
<dbReference type="GO" id="GO:0003676">
    <property type="term" value="F:nucleic acid binding"/>
    <property type="evidence" value="ECO:0007669"/>
    <property type="project" value="InterPro"/>
</dbReference>
<reference evidence="1" key="1">
    <citation type="journal article" date="2021" name="Proc. Natl. Acad. Sci. U.S.A.">
        <title>A Catalog of Tens of Thousands of Viruses from Human Metagenomes Reveals Hidden Associations with Chronic Diseases.</title>
        <authorList>
            <person name="Tisza M.J."/>
            <person name="Buck C.B."/>
        </authorList>
    </citation>
    <scope>NUCLEOTIDE SEQUENCE</scope>
    <source>
        <strain evidence="1">Ctxjx4</strain>
    </source>
</reference>
<protein>
    <submittedName>
        <fullName evidence="1">RuvC</fullName>
    </submittedName>
</protein>
<accession>A0A8S5M202</accession>
<dbReference type="InterPro" id="IPR012337">
    <property type="entry name" value="RNaseH-like_sf"/>
</dbReference>
<proteinExistence type="predicted"/>
<sequence length="251" mass="29122">MSKIKLDEIRAELEQDKWQLISNSYKNLDSELIVECPEGHRVYSTWKKLRVKKECPVCKQNILKEITTKIVPKKKDTYRVLALDQATYISGFSIYDDKKLVRYGTFETALSEEIERDDAIRKWLISMVTNWKPDLVAIEDIQMQQLGGKQVYGGDNVVGIQTFKTLAHLQGILMETCFEMDIPFILCPTPTWRAHCQIKGRSRADRKKSAQILVKEWFDISVSEDEADAIGIGKYASETHTVRKIQWQDWE</sequence>
<organism evidence="1">
    <name type="scientific">Siphoviridae sp. ctxjx4</name>
    <dbReference type="NCBI Taxonomy" id="2826522"/>
    <lineage>
        <taxon>Viruses</taxon>
        <taxon>Duplodnaviria</taxon>
        <taxon>Heunggongvirae</taxon>
        <taxon>Uroviricota</taxon>
        <taxon>Caudoviricetes</taxon>
    </lineage>
</organism>
<name>A0A8S5M202_9CAUD</name>
<evidence type="ECO:0000313" key="1">
    <source>
        <dbReference type="EMBL" id="DAD76333.1"/>
    </source>
</evidence>
<dbReference type="InterPro" id="IPR036397">
    <property type="entry name" value="RNaseH_sf"/>
</dbReference>